<protein>
    <recommendedName>
        <fullName evidence="5">Biopolymer transport protein ExbD</fullName>
    </recommendedName>
</protein>
<evidence type="ECO:0000256" key="11">
    <source>
        <dbReference type="ARBA" id="ARBA00022989"/>
    </source>
</evidence>
<dbReference type="GO" id="GO:0015031">
    <property type="term" value="P:protein transport"/>
    <property type="evidence" value="ECO:0007669"/>
    <property type="project" value="UniProtKB-KW"/>
</dbReference>
<evidence type="ECO:0000256" key="10">
    <source>
        <dbReference type="ARBA" id="ARBA00022927"/>
    </source>
</evidence>
<dbReference type="AlphaFoldDB" id="A0A086Y694"/>
<comment type="subunit">
    <text evidence="4">The accessory proteins ExbB and ExbD seem to form a complex with TonB.</text>
</comment>
<keyword evidence="12 14" id="KW-0472">Membrane</keyword>
<evidence type="ECO:0000256" key="13">
    <source>
        <dbReference type="RuleBase" id="RU003879"/>
    </source>
</evidence>
<dbReference type="OrthoDB" id="9798629at2"/>
<dbReference type="GO" id="GO:0022857">
    <property type="term" value="F:transmembrane transporter activity"/>
    <property type="evidence" value="ECO:0007669"/>
    <property type="project" value="InterPro"/>
</dbReference>
<dbReference type="eggNOG" id="COG0848">
    <property type="taxonomic scope" value="Bacteria"/>
</dbReference>
<feature type="transmembrane region" description="Helical" evidence="14">
    <location>
        <begin position="24"/>
        <end position="44"/>
    </location>
</feature>
<gene>
    <name evidence="15" type="ORF">CG50_09205</name>
</gene>
<evidence type="ECO:0000256" key="2">
    <source>
        <dbReference type="ARBA" id="ARBA00004249"/>
    </source>
</evidence>
<comment type="similarity">
    <text evidence="3 13">Belongs to the ExbD/TolR family.</text>
</comment>
<evidence type="ECO:0000256" key="14">
    <source>
        <dbReference type="SAM" id="Phobius"/>
    </source>
</evidence>
<dbReference type="EMBL" id="JFZB01000003">
    <property type="protein sequence ID" value="KFI29794.1"/>
    <property type="molecule type" value="Genomic_DNA"/>
</dbReference>
<dbReference type="PANTHER" id="PTHR30558:SF9">
    <property type="entry name" value="BIOPOLYMER TRANSPORT PROTEIN EXBD"/>
    <property type="match status" value="1"/>
</dbReference>
<evidence type="ECO:0000256" key="12">
    <source>
        <dbReference type="ARBA" id="ARBA00023136"/>
    </source>
</evidence>
<evidence type="ECO:0000256" key="1">
    <source>
        <dbReference type="ARBA" id="ARBA00003540"/>
    </source>
</evidence>
<dbReference type="GO" id="GO:0005886">
    <property type="term" value="C:plasma membrane"/>
    <property type="evidence" value="ECO:0007669"/>
    <property type="project" value="UniProtKB-SubCell"/>
</dbReference>
<evidence type="ECO:0000256" key="9">
    <source>
        <dbReference type="ARBA" id="ARBA00022692"/>
    </source>
</evidence>
<keyword evidence="7" id="KW-1003">Cell membrane</keyword>
<dbReference type="NCBIfam" id="TIGR02803">
    <property type="entry name" value="ExbD_1"/>
    <property type="match status" value="1"/>
</dbReference>
<keyword evidence="9 13" id="KW-0812">Transmembrane</keyword>
<evidence type="ECO:0000256" key="6">
    <source>
        <dbReference type="ARBA" id="ARBA00022448"/>
    </source>
</evidence>
<dbReference type="Pfam" id="PF02472">
    <property type="entry name" value="ExbD"/>
    <property type="match status" value="1"/>
</dbReference>
<dbReference type="RefSeq" id="WP_036634963.1">
    <property type="nucleotide sequence ID" value="NZ_JFZB01000003.1"/>
</dbReference>
<evidence type="ECO:0000256" key="4">
    <source>
        <dbReference type="ARBA" id="ARBA00011471"/>
    </source>
</evidence>
<keyword evidence="10 13" id="KW-0653">Protein transport</keyword>
<accession>A0A086Y694</accession>
<name>A0A086Y694_9RHOB</name>
<organism evidence="15 16">
    <name type="scientific">Paenirhodobacter enshiensis</name>
    <dbReference type="NCBI Taxonomy" id="1105367"/>
    <lineage>
        <taxon>Bacteria</taxon>
        <taxon>Pseudomonadati</taxon>
        <taxon>Pseudomonadota</taxon>
        <taxon>Alphaproteobacteria</taxon>
        <taxon>Rhodobacterales</taxon>
        <taxon>Rhodobacter group</taxon>
        <taxon>Paenirhodobacter</taxon>
    </lineage>
</organism>
<dbReference type="PANTHER" id="PTHR30558">
    <property type="entry name" value="EXBD MEMBRANE COMPONENT OF PMF-DRIVEN MACROMOLECULE IMPORT SYSTEM"/>
    <property type="match status" value="1"/>
</dbReference>
<keyword evidence="11 14" id="KW-1133">Transmembrane helix</keyword>
<evidence type="ECO:0000256" key="8">
    <source>
        <dbReference type="ARBA" id="ARBA00022519"/>
    </source>
</evidence>
<comment type="function">
    <text evidence="1">Involved in the TonB-dependent energy-dependent transport of various receptor-bound substrates.</text>
</comment>
<keyword evidence="6 13" id="KW-0813">Transport</keyword>
<dbReference type="Gene3D" id="3.30.420.270">
    <property type="match status" value="1"/>
</dbReference>
<proteinExistence type="inferred from homology"/>
<evidence type="ECO:0000256" key="7">
    <source>
        <dbReference type="ARBA" id="ARBA00022475"/>
    </source>
</evidence>
<evidence type="ECO:0000256" key="3">
    <source>
        <dbReference type="ARBA" id="ARBA00005811"/>
    </source>
</evidence>
<comment type="caution">
    <text evidence="15">The sequence shown here is derived from an EMBL/GenBank/DDBJ whole genome shotgun (WGS) entry which is preliminary data.</text>
</comment>
<evidence type="ECO:0000313" key="15">
    <source>
        <dbReference type="EMBL" id="KFI29794.1"/>
    </source>
</evidence>
<dbReference type="STRING" id="1105367.CG50_09205"/>
<comment type="subcellular location">
    <subcellularLocation>
        <location evidence="2">Cell inner membrane</location>
        <topology evidence="2">Single-pass type II membrane protein</topology>
    </subcellularLocation>
    <subcellularLocation>
        <location evidence="13">Cell membrane</location>
        <topology evidence="13">Single-pass type II membrane protein</topology>
    </subcellularLocation>
</comment>
<dbReference type="InterPro" id="IPR003400">
    <property type="entry name" value="ExbD"/>
</dbReference>
<evidence type="ECO:0000313" key="16">
    <source>
        <dbReference type="Proteomes" id="UP000028824"/>
    </source>
</evidence>
<reference evidence="15 16" key="1">
    <citation type="submission" date="2014-03" db="EMBL/GenBank/DDBJ databases">
        <title>Genome of Paenirhodobacter enshiensis DW2-9.</title>
        <authorList>
            <person name="Wang D."/>
            <person name="Wang G."/>
        </authorList>
    </citation>
    <scope>NUCLEOTIDE SEQUENCE [LARGE SCALE GENOMIC DNA]</scope>
    <source>
        <strain evidence="15 16">DW2-9</strain>
    </source>
</reference>
<sequence length="148" mass="15530">MAGGIRHEDDLGLDEAHEINVTPFIDVMLVLLIIFMVAAPLATVDTQIDLPGSTAEPQQRPDKPLWLSVGADRALVVNDTAVAADGLKAALDQATGGNHDTRLFLRADKALSYGDLTGVLNQLRAAGYLKIALVGLETPAGTFTGTAP</sequence>
<dbReference type="InterPro" id="IPR014170">
    <property type="entry name" value="TonB_ExbD_1"/>
</dbReference>
<evidence type="ECO:0000256" key="5">
    <source>
        <dbReference type="ARBA" id="ARBA00022090"/>
    </source>
</evidence>
<dbReference type="Proteomes" id="UP000028824">
    <property type="component" value="Unassembled WGS sequence"/>
</dbReference>
<keyword evidence="16" id="KW-1185">Reference proteome</keyword>
<keyword evidence="8" id="KW-0997">Cell inner membrane</keyword>